<dbReference type="Gene3D" id="3.40.50.2000">
    <property type="entry name" value="Glycogen Phosphorylase B"/>
    <property type="match status" value="1"/>
</dbReference>
<sequence>MQSNSCVLILYASYGDGHLQAARSLQESLLSQGIKRVLLLDLMAEAHPFINDLTRFVYMQSFKTIPHLYGWVYHITRNMKAESPFSNWLHSFGIRRLREVLEQERPQLIVHTFPQLALPHLKTRWGLTVPLINILTDYDLHGRWLHPHIDHYYVPSQAMRSEAIQRGVAPAHITVTGIPLHSSFEAIPVEAEARLHKRKQLRLEAGLDPDKKTVLLLAGAYGVLKNVRDVSEVVAQREDAQLVIICGKNEPLRRDLEKRYGSLDNVQVHGFTRRMSEWMLLSDCAVTKPGGITVSECIRCGLPVFLLRPVPGQELANALYLQQQGIAEVCQSPALLAHALSDMLDQPQRLDMMRQQMEQLQMPDAAARIAGDLVTRYMKQTTLGTKLAPIPVLQGNARTANVEQ</sequence>
<dbReference type="InterPro" id="IPR007235">
    <property type="entry name" value="Glyco_trans_28_C"/>
</dbReference>
<evidence type="ECO:0000256" key="2">
    <source>
        <dbReference type="ARBA" id="ARBA00006962"/>
    </source>
</evidence>
<proteinExistence type="inferred from homology"/>
<keyword evidence="4 7" id="KW-0808">Transferase</keyword>
<comment type="caution">
    <text evidence="7">The sequence shown here is derived from an EMBL/GenBank/DDBJ whole genome shotgun (WGS) entry which is preliminary data.</text>
</comment>
<evidence type="ECO:0000313" key="7">
    <source>
        <dbReference type="EMBL" id="MDR6245910.1"/>
    </source>
</evidence>
<evidence type="ECO:0000256" key="4">
    <source>
        <dbReference type="ARBA" id="ARBA00022679"/>
    </source>
</evidence>
<feature type="domain" description="Glycosyl transferase family 28 C-terminal" evidence="5">
    <location>
        <begin position="225"/>
        <end position="368"/>
    </location>
</feature>
<comment type="similarity">
    <text evidence="2">Belongs to the glycosyltransferase 28 family.</text>
</comment>
<feature type="domain" description="Diacylglycerol glucosyltransferase N-terminal" evidence="6">
    <location>
        <begin position="18"/>
        <end position="179"/>
    </location>
</feature>
<evidence type="ECO:0000256" key="1">
    <source>
        <dbReference type="ARBA" id="ARBA00004370"/>
    </source>
</evidence>
<dbReference type="PANTHER" id="PTHR43025:SF3">
    <property type="entry name" value="MONOGALACTOSYLDIACYLGLYCEROL SYNTHASE 1, CHLOROPLASTIC"/>
    <property type="match status" value="1"/>
</dbReference>
<evidence type="ECO:0000259" key="5">
    <source>
        <dbReference type="Pfam" id="PF04101"/>
    </source>
</evidence>
<comment type="subcellular location">
    <subcellularLocation>
        <location evidence="1">Membrane</location>
    </subcellularLocation>
</comment>
<keyword evidence="3 7" id="KW-0328">Glycosyltransferase</keyword>
<dbReference type="InterPro" id="IPR009695">
    <property type="entry name" value="Diacylglyc_glucosyltr_N"/>
</dbReference>
<evidence type="ECO:0000256" key="3">
    <source>
        <dbReference type="ARBA" id="ARBA00022676"/>
    </source>
</evidence>
<keyword evidence="8" id="KW-1185">Reference proteome</keyword>
<reference evidence="7 8" key="1">
    <citation type="submission" date="2023-07" db="EMBL/GenBank/DDBJ databases">
        <title>Genomic Encyclopedia of Type Strains, Phase IV (KMG-IV): sequencing the most valuable type-strain genomes for metagenomic binning, comparative biology and taxonomic classification.</title>
        <authorList>
            <person name="Goeker M."/>
        </authorList>
    </citation>
    <scope>NUCLEOTIDE SEQUENCE [LARGE SCALE GENOMIC DNA]</scope>
    <source>
        <strain evidence="7 8">DSM 22170</strain>
    </source>
</reference>
<dbReference type="GO" id="GO:0016757">
    <property type="term" value="F:glycosyltransferase activity"/>
    <property type="evidence" value="ECO:0007669"/>
    <property type="project" value="UniProtKB-KW"/>
</dbReference>
<organism evidence="7 8">
    <name type="scientific">Paenibacillus hunanensis</name>
    <dbReference type="NCBI Taxonomy" id="539262"/>
    <lineage>
        <taxon>Bacteria</taxon>
        <taxon>Bacillati</taxon>
        <taxon>Bacillota</taxon>
        <taxon>Bacilli</taxon>
        <taxon>Bacillales</taxon>
        <taxon>Paenibacillaceae</taxon>
        <taxon>Paenibacillus</taxon>
    </lineage>
</organism>
<evidence type="ECO:0000313" key="8">
    <source>
        <dbReference type="Proteomes" id="UP001185028"/>
    </source>
</evidence>
<dbReference type="PANTHER" id="PTHR43025">
    <property type="entry name" value="MONOGALACTOSYLDIACYLGLYCEROL SYNTHASE"/>
    <property type="match status" value="1"/>
</dbReference>
<gene>
    <name evidence="7" type="ORF">JOC58_003826</name>
</gene>
<protein>
    <submittedName>
        <fullName evidence="7">Processive 1,2-diacylglycerol beta-glucosyltransferase</fullName>
        <ecNumber evidence="7">2.4.1.315</ecNumber>
    </submittedName>
</protein>
<name>A0ABU1J324_9BACL</name>
<accession>A0ABU1J324</accession>
<dbReference type="RefSeq" id="WP_188775746.1">
    <property type="nucleotide sequence ID" value="NZ_BMMB01000005.1"/>
</dbReference>
<dbReference type="Proteomes" id="UP001185028">
    <property type="component" value="Unassembled WGS sequence"/>
</dbReference>
<dbReference type="InterPro" id="IPR050519">
    <property type="entry name" value="Glycosyltransf_28_UgtP"/>
</dbReference>
<dbReference type="Pfam" id="PF06925">
    <property type="entry name" value="MGDG_synth"/>
    <property type="match status" value="1"/>
</dbReference>
<dbReference type="EMBL" id="JAVDQH010000019">
    <property type="protein sequence ID" value="MDR6245910.1"/>
    <property type="molecule type" value="Genomic_DNA"/>
</dbReference>
<dbReference type="SUPFAM" id="SSF53756">
    <property type="entry name" value="UDP-Glycosyltransferase/glycogen phosphorylase"/>
    <property type="match status" value="1"/>
</dbReference>
<evidence type="ECO:0000259" key="6">
    <source>
        <dbReference type="Pfam" id="PF06925"/>
    </source>
</evidence>
<dbReference type="EC" id="2.4.1.315" evidence="7"/>
<dbReference type="Pfam" id="PF04101">
    <property type="entry name" value="Glyco_tran_28_C"/>
    <property type="match status" value="1"/>
</dbReference>